<evidence type="ECO:0000313" key="2">
    <source>
        <dbReference type="Proteomes" id="UP000548867"/>
    </source>
</evidence>
<comment type="caution">
    <text evidence="1">The sequence shown here is derived from an EMBL/GenBank/DDBJ whole genome shotgun (WGS) entry which is preliminary data.</text>
</comment>
<sequence>MLDIEPLLAFYKAKNGGGLPVLREGGKILRDFAGWGAQQTPRMDAAMTANREKALKTAIEAKKSVIRAIQPRPRRAG</sequence>
<proteinExistence type="predicted"/>
<name>A0A7W6CML8_9SPHN</name>
<protein>
    <submittedName>
        <fullName evidence="1">Uncharacterized protein</fullName>
    </submittedName>
</protein>
<dbReference type="Proteomes" id="UP000548867">
    <property type="component" value="Unassembled WGS sequence"/>
</dbReference>
<evidence type="ECO:0000313" key="1">
    <source>
        <dbReference type="EMBL" id="MBB3956525.1"/>
    </source>
</evidence>
<gene>
    <name evidence="1" type="ORF">GGR38_003490</name>
</gene>
<reference evidence="1 2" key="1">
    <citation type="submission" date="2020-08" db="EMBL/GenBank/DDBJ databases">
        <title>Genomic Encyclopedia of Type Strains, Phase IV (KMG-IV): sequencing the most valuable type-strain genomes for metagenomic binning, comparative biology and taxonomic classification.</title>
        <authorList>
            <person name="Goeker M."/>
        </authorList>
    </citation>
    <scope>NUCLEOTIDE SEQUENCE [LARGE SCALE GENOMIC DNA]</scope>
    <source>
        <strain evidence="1 2">DSM 27057</strain>
    </source>
</reference>
<keyword evidence="2" id="KW-1185">Reference proteome</keyword>
<dbReference type="EMBL" id="JACIDX010000014">
    <property type="protein sequence ID" value="MBB3956525.1"/>
    <property type="molecule type" value="Genomic_DNA"/>
</dbReference>
<organism evidence="1 2">
    <name type="scientific">Novosphingobium sediminicola</name>
    <dbReference type="NCBI Taxonomy" id="563162"/>
    <lineage>
        <taxon>Bacteria</taxon>
        <taxon>Pseudomonadati</taxon>
        <taxon>Pseudomonadota</taxon>
        <taxon>Alphaproteobacteria</taxon>
        <taxon>Sphingomonadales</taxon>
        <taxon>Sphingomonadaceae</taxon>
        <taxon>Novosphingobium</taxon>
    </lineage>
</organism>
<dbReference type="RefSeq" id="WP_183627398.1">
    <property type="nucleotide sequence ID" value="NZ_JACIDX010000014.1"/>
</dbReference>
<accession>A0A7W6CML8</accession>
<dbReference type="AlphaFoldDB" id="A0A7W6CML8"/>